<evidence type="ECO:0000313" key="3">
    <source>
        <dbReference type="Proteomes" id="UP001302429"/>
    </source>
</evidence>
<keyword evidence="1" id="KW-0472">Membrane</keyword>
<dbReference type="EMBL" id="CP136594">
    <property type="protein sequence ID" value="WOE73901.1"/>
    <property type="molecule type" value="Genomic_DNA"/>
</dbReference>
<dbReference type="NCBIfam" id="TIGR01451">
    <property type="entry name" value="B_ant_repeat"/>
    <property type="match status" value="1"/>
</dbReference>
<keyword evidence="3" id="KW-1185">Reference proteome</keyword>
<dbReference type="Proteomes" id="UP001302429">
    <property type="component" value="Chromosome"/>
</dbReference>
<proteinExistence type="predicted"/>
<evidence type="ECO:0000313" key="2">
    <source>
        <dbReference type="EMBL" id="WOE73901.1"/>
    </source>
</evidence>
<gene>
    <name evidence="2" type="ORF">RB602_08475</name>
</gene>
<protein>
    <recommendedName>
        <fullName evidence="4">DUF11 domain-containing protein</fullName>
    </recommendedName>
</protein>
<evidence type="ECO:0000256" key="1">
    <source>
        <dbReference type="SAM" id="Phobius"/>
    </source>
</evidence>
<dbReference type="AlphaFoldDB" id="A0AA97F422"/>
<dbReference type="InterPro" id="IPR047589">
    <property type="entry name" value="DUF11_rpt"/>
</dbReference>
<keyword evidence="1" id="KW-1133">Transmembrane helix</keyword>
<reference evidence="2 3" key="1">
    <citation type="submission" date="2023-10" db="EMBL/GenBank/DDBJ databases">
        <title>Complete genome sequence of a Sphingomonadaceae bacterium.</title>
        <authorList>
            <person name="Yan C."/>
        </authorList>
    </citation>
    <scope>NUCLEOTIDE SEQUENCE [LARGE SCALE GENOMIC DNA]</scope>
    <source>
        <strain evidence="2 3">SCSIO 66989</strain>
    </source>
</reference>
<keyword evidence="1" id="KW-0812">Transmembrane</keyword>
<name>A0AA97F422_9SPHN</name>
<feature type="transmembrane region" description="Helical" evidence="1">
    <location>
        <begin position="12"/>
        <end position="34"/>
    </location>
</feature>
<dbReference type="RefSeq" id="WP_317080129.1">
    <property type="nucleotide sequence ID" value="NZ_CP136594.1"/>
</dbReference>
<sequence>MTTLRPFETAQHLRILPAALISAMAFVVPVIALAQDANPSAGTLAGTPIENTARVSYDGANGNRIERESNTATIIVDEILDVGVESTDPGDVGTQPDATQQVLTYTVTNNGNGQEAFTLTPDTARPGDDFDPDFVQIVIDTNDNGVFDPGVDEVYAAGSNDPLLAPDGNVTIFIISNIPSDPVDGNRAEVTLAAAAVTGTGTPGTTFDGAGDGGGDAVVGTTGADDDAPGFFLVQAASVSLQKSAQVADPFGGETVVPGSVITYTLVATITGSGTLPNLTVGDPIPENTTYRPETLTLEGAALTDTDADADGGAFDGTAIAVQLGDLTGDQTRTITFQVEVN</sequence>
<evidence type="ECO:0008006" key="4">
    <source>
        <dbReference type="Google" id="ProtNLM"/>
    </source>
</evidence>
<accession>A0AA97F422</accession>
<dbReference type="KEGG" id="acoa:RB602_08475"/>
<organism evidence="2 3">
    <name type="scientific">Alterisphingorhabdus coralli</name>
    <dbReference type="NCBI Taxonomy" id="3071408"/>
    <lineage>
        <taxon>Bacteria</taxon>
        <taxon>Pseudomonadati</taxon>
        <taxon>Pseudomonadota</taxon>
        <taxon>Alphaproteobacteria</taxon>
        <taxon>Sphingomonadales</taxon>
        <taxon>Sphingomonadaceae</taxon>
        <taxon>Alterisphingorhabdus (ex Yan et al. 2024)</taxon>
    </lineage>
</organism>